<organism evidence="1 2">
    <name type="scientific">Enterovirga aerilata</name>
    <dbReference type="NCBI Taxonomy" id="2730920"/>
    <lineage>
        <taxon>Bacteria</taxon>
        <taxon>Pseudomonadati</taxon>
        <taxon>Pseudomonadota</taxon>
        <taxon>Alphaproteobacteria</taxon>
        <taxon>Hyphomicrobiales</taxon>
        <taxon>Methylobacteriaceae</taxon>
        <taxon>Enterovirga</taxon>
    </lineage>
</organism>
<comment type="caution">
    <text evidence="1">The sequence shown here is derived from an EMBL/GenBank/DDBJ whole genome shotgun (WGS) entry which is preliminary data.</text>
</comment>
<dbReference type="RefSeq" id="WP_171220517.1">
    <property type="nucleotide sequence ID" value="NZ_JABEPP010000007.1"/>
</dbReference>
<dbReference type="Proteomes" id="UP000564885">
    <property type="component" value="Unassembled WGS sequence"/>
</dbReference>
<proteinExistence type="predicted"/>
<name>A0A849IM41_9HYPH</name>
<evidence type="ECO:0000313" key="2">
    <source>
        <dbReference type="Proteomes" id="UP000564885"/>
    </source>
</evidence>
<dbReference type="EMBL" id="JABEPP010000007">
    <property type="protein sequence ID" value="NNM75013.1"/>
    <property type="molecule type" value="Genomic_DNA"/>
</dbReference>
<dbReference type="AlphaFoldDB" id="A0A849IM41"/>
<protein>
    <submittedName>
        <fullName evidence="1">Uncharacterized protein</fullName>
    </submittedName>
</protein>
<sequence>MSAPAAISGTFADFRTVKGRKVAQLVIEIPIEQADAALHALGGVPRPDDPKWVAVARLNSGLSKATDSDPEVAPKRSFASLPPAQQAALQCRREAFWRFLREEYNQPSVQDEESAAAVVRSICKVTSRSEIATGSTAAAAWFRVNEHFGFWMKEPVL</sequence>
<keyword evidence="2" id="KW-1185">Reference proteome</keyword>
<evidence type="ECO:0000313" key="1">
    <source>
        <dbReference type="EMBL" id="NNM75013.1"/>
    </source>
</evidence>
<reference evidence="1 2" key="1">
    <citation type="submission" date="2020-04" db="EMBL/GenBank/DDBJ databases">
        <title>Enterovirga sp. isolate from soil.</title>
        <authorList>
            <person name="Chea S."/>
            <person name="Kim D.-U."/>
        </authorList>
    </citation>
    <scope>NUCLEOTIDE SEQUENCE [LARGE SCALE GENOMIC DNA]</scope>
    <source>
        <strain evidence="1 2">DB1703</strain>
    </source>
</reference>
<accession>A0A849IM41</accession>
<gene>
    <name evidence="1" type="ORF">HJG44_21865</name>
</gene>